<dbReference type="AlphaFoldDB" id="X1MX34"/>
<feature type="non-terminal residue" evidence="1">
    <location>
        <position position="1"/>
    </location>
</feature>
<proteinExistence type="predicted"/>
<gene>
    <name evidence="1" type="ORF">S06H3_45855</name>
</gene>
<reference evidence="1" key="1">
    <citation type="journal article" date="2014" name="Front. Microbiol.">
        <title>High frequency of phylogenetically diverse reductive dehalogenase-homologous genes in deep subseafloor sedimentary metagenomes.</title>
        <authorList>
            <person name="Kawai M."/>
            <person name="Futagami T."/>
            <person name="Toyoda A."/>
            <person name="Takaki Y."/>
            <person name="Nishi S."/>
            <person name="Hori S."/>
            <person name="Arai W."/>
            <person name="Tsubouchi T."/>
            <person name="Morono Y."/>
            <person name="Uchiyama I."/>
            <person name="Ito T."/>
            <person name="Fujiyama A."/>
            <person name="Inagaki F."/>
            <person name="Takami H."/>
        </authorList>
    </citation>
    <scope>NUCLEOTIDE SEQUENCE</scope>
    <source>
        <strain evidence="1">Expedition CK06-06</strain>
    </source>
</reference>
<comment type="caution">
    <text evidence="1">The sequence shown here is derived from an EMBL/GenBank/DDBJ whole genome shotgun (WGS) entry which is preliminary data.</text>
</comment>
<evidence type="ECO:0000313" key="1">
    <source>
        <dbReference type="EMBL" id="GAI36277.1"/>
    </source>
</evidence>
<name>X1MX34_9ZZZZ</name>
<accession>X1MX34</accession>
<dbReference type="EMBL" id="BARV01028672">
    <property type="protein sequence ID" value="GAI36277.1"/>
    <property type="molecule type" value="Genomic_DNA"/>
</dbReference>
<organism evidence="1">
    <name type="scientific">marine sediment metagenome</name>
    <dbReference type="NCBI Taxonomy" id="412755"/>
    <lineage>
        <taxon>unclassified sequences</taxon>
        <taxon>metagenomes</taxon>
        <taxon>ecological metagenomes</taxon>
    </lineage>
</organism>
<sequence length="32" mass="3792">QDFNTKHGFINLITQATFPLRYAADHYEDIDH</sequence>
<protein>
    <submittedName>
        <fullName evidence="1">Uncharacterized protein</fullName>
    </submittedName>
</protein>